<reference evidence="2" key="1">
    <citation type="submission" date="2015-04" db="UniProtKB">
        <authorList>
            <consortium name="EnsemblPlants"/>
        </authorList>
    </citation>
    <scope>IDENTIFICATION</scope>
    <source>
        <strain evidence="2">SL10</strain>
    </source>
</reference>
<dbReference type="Gramene" id="ONIVA07G03410.1">
    <property type="protein sequence ID" value="ONIVA07G03410.1"/>
    <property type="gene ID" value="ONIVA07G03410"/>
</dbReference>
<protein>
    <submittedName>
        <fullName evidence="2">Uncharacterized protein</fullName>
    </submittedName>
</protein>
<keyword evidence="1" id="KW-0472">Membrane</keyword>
<reference evidence="2" key="2">
    <citation type="submission" date="2018-04" db="EMBL/GenBank/DDBJ databases">
        <title>OnivRS2 (Oryza nivara Reference Sequence Version 2).</title>
        <authorList>
            <person name="Zhang J."/>
            <person name="Kudrna D."/>
            <person name="Lee S."/>
            <person name="Talag J."/>
            <person name="Rajasekar S."/>
            <person name="Welchert J."/>
            <person name="Hsing Y.-I."/>
            <person name="Wing R.A."/>
        </authorList>
    </citation>
    <scope>NUCLEOTIDE SEQUENCE [LARGE SCALE GENOMIC DNA]</scope>
    <source>
        <strain evidence="2">SL10</strain>
    </source>
</reference>
<evidence type="ECO:0000313" key="2">
    <source>
        <dbReference type="EnsemblPlants" id="ONIVA07G03410.1"/>
    </source>
</evidence>
<evidence type="ECO:0000313" key="3">
    <source>
        <dbReference type="Proteomes" id="UP000006591"/>
    </source>
</evidence>
<dbReference type="AlphaFoldDB" id="A0A0E0HX91"/>
<keyword evidence="1" id="KW-1133">Transmembrane helix</keyword>
<dbReference type="OMA" id="IFMMATL"/>
<evidence type="ECO:0000256" key="1">
    <source>
        <dbReference type="SAM" id="Phobius"/>
    </source>
</evidence>
<feature type="transmembrane region" description="Helical" evidence="1">
    <location>
        <begin position="137"/>
        <end position="159"/>
    </location>
</feature>
<organism evidence="2">
    <name type="scientific">Oryza nivara</name>
    <name type="common">Indian wild rice</name>
    <name type="synonym">Oryza sativa f. spontanea</name>
    <dbReference type="NCBI Taxonomy" id="4536"/>
    <lineage>
        <taxon>Eukaryota</taxon>
        <taxon>Viridiplantae</taxon>
        <taxon>Streptophyta</taxon>
        <taxon>Embryophyta</taxon>
        <taxon>Tracheophyta</taxon>
        <taxon>Spermatophyta</taxon>
        <taxon>Magnoliopsida</taxon>
        <taxon>Liliopsida</taxon>
        <taxon>Poales</taxon>
        <taxon>Poaceae</taxon>
        <taxon>BOP clade</taxon>
        <taxon>Oryzoideae</taxon>
        <taxon>Oryzeae</taxon>
        <taxon>Oryzinae</taxon>
        <taxon>Oryza</taxon>
    </lineage>
</organism>
<feature type="transmembrane region" description="Helical" evidence="1">
    <location>
        <begin position="165"/>
        <end position="183"/>
    </location>
</feature>
<feature type="transmembrane region" description="Helical" evidence="1">
    <location>
        <begin position="104"/>
        <end position="125"/>
    </location>
</feature>
<feature type="transmembrane region" description="Helical" evidence="1">
    <location>
        <begin position="72"/>
        <end position="92"/>
    </location>
</feature>
<proteinExistence type="predicted"/>
<keyword evidence="1" id="KW-0812">Transmembrane</keyword>
<dbReference type="Proteomes" id="UP000006591">
    <property type="component" value="Chromosome 7"/>
</dbReference>
<name>A0A0E0HX91_ORYNI</name>
<keyword evidence="3" id="KW-1185">Reference proteome</keyword>
<accession>A0A0E0HX91</accession>
<sequence length="219" mass="24138">MATALWRRSPTRLRQSSVVEDGMRCGVAPWLRWCSVEDGSTRRDTEAAAVAQGGEERSAIWTEIRGSFTREVFLFTVAIGIFLALAALTKVITNGWPMVCRTLLAPFSVCVIILLAAGAIAATTMSNHPTLHFLSKVAARVSLIFGIMILEVPFIQMAAGLSAHVFAPIFMMATLVVLGYIWWRSEPDVVRALYSPFCSCFLRSHRQVQVTPQAADYNV</sequence>
<dbReference type="EnsemblPlants" id="ONIVA07G03410.1">
    <property type="protein sequence ID" value="ONIVA07G03410.1"/>
    <property type="gene ID" value="ONIVA07G03410"/>
</dbReference>
<dbReference type="HOGENOM" id="CLU_104377_0_0_1"/>